<keyword evidence="3" id="KW-0963">Cytoplasm</keyword>
<evidence type="ECO:0000256" key="4">
    <source>
        <dbReference type="ARBA" id="ARBA00023186"/>
    </source>
</evidence>
<dbReference type="EMBL" id="FMZZ01000002">
    <property type="protein sequence ID" value="SDC50343.1"/>
    <property type="molecule type" value="Genomic_DNA"/>
</dbReference>
<comment type="subcellular location">
    <subcellularLocation>
        <location evidence="1">Cytoplasm</location>
    </subcellularLocation>
</comment>
<accession>A0A1G6M4B8</accession>
<evidence type="ECO:0000256" key="1">
    <source>
        <dbReference type="ARBA" id="ARBA00004496"/>
    </source>
</evidence>
<dbReference type="AlphaFoldDB" id="A0A1G6M4B8"/>
<dbReference type="OrthoDB" id="3681944at2"/>
<dbReference type="InterPro" id="IPR025734">
    <property type="entry name" value="EspG"/>
</dbReference>
<gene>
    <name evidence="5" type="ORF">SAMN05216174_102370</name>
</gene>
<comment type="similarity">
    <text evidence="2">Belongs to the EspG family.</text>
</comment>
<dbReference type="Proteomes" id="UP000199501">
    <property type="component" value="Unassembled WGS sequence"/>
</dbReference>
<dbReference type="STRING" id="1271860.SAMN05216174_102370"/>
<keyword evidence="4" id="KW-0143">Chaperone</keyword>
<name>A0A1G6M4B8_9PSEU</name>
<protein>
    <submittedName>
        <fullName evidence="5">EspG family protein</fullName>
    </submittedName>
</protein>
<keyword evidence="6" id="KW-1185">Reference proteome</keyword>
<sequence>MGRPVELSWPEYDFLWEHFDLGSFHPILDIPSHGRTFAERDDLRRAAWRSLSARGLGEPGDFDPRLEKWLRRLAGPEWELDGRLHPRLDQPRVSALIAGRGAQATVAVLDRRALGLCSVTRARASATAVSLLPPCPPGTGQSVTVPADDLDAAAKRAGSDPSVFAAALASRGVGRADAGKLAEVVGNTMRVAHFGAARTPRFQRRVRASYVVSVYDTDRHRYLFTRRPSAARHWVTLAPGTESAITRQIEELFGTLPRS</sequence>
<evidence type="ECO:0000313" key="6">
    <source>
        <dbReference type="Proteomes" id="UP000199501"/>
    </source>
</evidence>
<evidence type="ECO:0000256" key="3">
    <source>
        <dbReference type="ARBA" id="ARBA00022490"/>
    </source>
</evidence>
<organism evidence="5 6">
    <name type="scientific">Actinokineospora iranica</name>
    <dbReference type="NCBI Taxonomy" id="1271860"/>
    <lineage>
        <taxon>Bacteria</taxon>
        <taxon>Bacillati</taxon>
        <taxon>Actinomycetota</taxon>
        <taxon>Actinomycetes</taxon>
        <taxon>Pseudonocardiales</taxon>
        <taxon>Pseudonocardiaceae</taxon>
        <taxon>Actinokineospora</taxon>
    </lineage>
</organism>
<evidence type="ECO:0000313" key="5">
    <source>
        <dbReference type="EMBL" id="SDC50343.1"/>
    </source>
</evidence>
<proteinExistence type="inferred from homology"/>
<dbReference type="Pfam" id="PF14011">
    <property type="entry name" value="ESX-1_EspG"/>
    <property type="match status" value="1"/>
</dbReference>
<evidence type="ECO:0000256" key="2">
    <source>
        <dbReference type="ARBA" id="ARBA00006411"/>
    </source>
</evidence>
<dbReference type="RefSeq" id="WP_091449121.1">
    <property type="nucleotide sequence ID" value="NZ_FMZZ01000002.1"/>
</dbReference>
<reference evidence="6" key="1">
    <citation type="submission" date="2016-10" db="EMBL/GenBank/DDBJ databases">
        <authorList>
            <person name="Varghese N."/>
            <person name="Submissions S."/>
        </authorList>
    </citation>
    <scope>NUCLEOTIDE SEQUENCE [LARGE SCALE GENOMIC DNA]</scope>
    <source>
        <strain evidence="6">IBRC-M 10403</strain>
    </source>
</reference>